<proteinExistence type="predicted"/>
<keyword evidence="2" id="KW-1185">Reference proteome</keyword>
<name>A0A699ZFA1_HAELA</name>
<dbReference type="AlphaFoldDB" id="A0A699ZFA1"/>
<protein>
    <submittedName>
        <fullName evidence="1">Uncharacterized protein</fullName>
    </submittedName>
</protein>
<dbReference type="Proteomes" id="UP000485058">
    <property type="component" value="Unassembled WGS sequence"/>
</dbReference>
<reference evidence="1 2" key="1">
    <citation type="submission" date="2020-02" db="EMBL/GenBank/DDBJ databases">
        <title>Draft genome sequence of Haematococcus lacustris strain NIES-144.</title>
        <authorList>
            <person name="Morimoto D."/>
            <person name="Nakagawa S."/>
            <person name="Yoshida T."/>
            <person name="Sawayama S."/>
        </authorList>
    </citation>
    <scope>NUCLEOTIDE SEQUENCE [LARGE SCALE GENOMIC DNA]</scope>
    <source>
        <strain evidence="1 2">NIES-144</strain>
    </source>
</reference>
<accession>A0A699ZFA1</accession>
<evidence type="ECO:0000313" key="2">
    <source>
        <dbReference type="Proteomes" id="UP000485058"/>
    </source>
</evidence>
<comment type="caution">
    <text evidence="1">The sequence shown here is derived from an EMBL/GenBank/DDBJ whole genome shotgun (WGS) entry which is preliminary data.</text>
</comment>
<feature type="non-terminal residue" evidence="1">
    <location>
        <position position="1"/>
    </location>
</feature>
<dbReference type="EMBL" id="BLLF01001169">
    <property type="protein sequence ID" value="GFH17568.1"/>
    <property type="molecule type" value="Genomic_DNA"/>
</dbReference>
<organism evidence="1 2">
    <name type="scientific">Haematococcus lacustris</name>
    <name type="common">Green alga</name>
    <name type="synonym">Haematococcus pluvialis</name>
    <dbReference type="NCBI Taxonomy" id="44745"/>
    <lineage>
        <taxon>Eukaryota</taxon>
        <taxon>Viridiplantae</taxon>
        <taxon>Chlorophyta</taxon>
        <taxon>core chlorophytes</taxon>
        <taxon>Chlorophyceae</taxon>
        <taxon>CS clade</taxon>
        <taxon>Chlamydomonadales</taxon>
        <taxon>Haematococcaceae</taxon>
        <taxon>Haematococcus</taxon>
    </lineage>
</organism>
<evidence type="ECO:0000313" key="1">
    <source>
        <dbReference type="EMBL" id="GFH17568.1"/>
    </source>
</evidence>
<sequence>MEQHVWNMLLQTCCSILGRTLDDYQPHSGGTL</sequence>
<feature type="non-terminal residue" evidence="1">
    <location>
        <position position="32"/>
    </location>
</feature>
<gene>
    <name evidence="1" type="ORF">HaLaN_14230</name>
</gene>